<organism evidence="2">
    <name type="scientific">Spodoptera frugiperda</name>
    <name type="common">Fall armyworm</name>
    <dbReference type="NCBI Taxonomy" id="7108"/>
    <lineage>
        <taxon>Eukaryota</taxon>
        <taxon>Metazoa</taxon>
        <taxon>Ecdysozoa</taxon>
        <taxon>Arthropoda</taxon>
        <taxon>Hexapoda</taxon>
        <taxon>Insecta</taxon>
        <taxon>Pterygota</taxon>
        <taxon>Neoptera</taxon>
        <taxon>Endopterygota</taxon>
        <taxon>Lepidoptera</taxon>
        <taxon>Glossata</taxon>
        <taxon>Ditrysia</taxon>
        <taxon>Noctuoidea</taxon>
        <taxon>Noctuidae</taxon>
        <taxon>Amphipyrinae</taxon>
        <taxon>Spodoptera</taxon>
    </lineage>
</organism>
<proteinExistence type="predicted"/>
<reference evidence="2" key="1">
    <citation type="submission" date="2016-07" db="EMBL/GenBank/DDBJ databases">
        <authorList>
            <person name="Bretaudeau A."/>
        </authorList>
    </citation>
    <scope>NUCLEOTIDE SEQUENCE</scope>
    <source>
        <strain evidence="2">Rice</strain>
        <tissue evidence="2">Whole body</tissue>
    </source>
</reference>
<evidence type="ECO:0000313" key="2">
    <source>
        <dbReference type="EMBL" id="SOQ38617.1"/>
    </source>
</evidence>
<evidence type="ECO:0000256" key="1">
    <source>
        <dbReference type="SAM" id="MobiDB-lite"/>
    </source>
</evidence>
<gene>
    <name evidence="2" type="ORF">SFRICE_006028</name>
</gene>
<accession>A0A2H1VCS1</accession>
<dbReference type="AlphaFoldDB" id="A0A2H1VCS1"/>
<name>A0A2H1VCS1_SPOFR</name>
<sequence>MGLAIFGSNRYLYDVIVIVSQNGKIKLPREDRQPRGRSRGRKLSPNPQKVGNAFVTSLVFQVSMGGGDCLPLGDPSARLTVRDPSCLHVSNIYDLCLALLTINSQYLAKGVPRDHRPLSMEVQGRTGFQYRIMEMK</sequence>
<dbReference type="EMBL" id="ODYU01001848">
    <property type="protein sequence ID" value="SOQ38617.1"/>
    <property type="molecule type" value="Genomic_DNA"/>
</dbReference>
<feature type="region of interest" description="Disordered" evidence="1">
    <location>
        <begin position="27"/>
        <end position="49"/>
    </location>
</feature>
<protein>
    <submittedName>
        <fullName evidence="2">SFRICE_006028</fullName>
    </submittedName>
</protein>